<evidence type="ECO:0000313" key="1">
    <source>
        <dbReference type="EMBL" id="AMK78062.1"/>
    </source>
</evidence>
<gene>
    <name evidence="1" type="ORF">JT25_016510</name>
</gene>
<dbReference type="PANTHER" id="PTHR11440">
    <property type="entry name" value="LECITHIN-CHOLESTEROL ACYLTRANSFERASE-RELATED"/>
    <property type="match status" value="1"/>
</dbReference>
<evidence type="ECO:0008006" key="3">
    <source>
        <dbReference type="Google" id="ProtNLM"/>
    </source>
</evidence>
<dbReference type="KEGG" id="mdn:JT25_016510"/>
<keyword evidence="2" id="KW-1185">Reference proteome</keyword>
<organism evidence="1 2">
    <name type="scientific">Methylomonas denitrificans</name>
    <dbReference type="NCBI Taxonomy" id="1538553"/>
    <lineage>
        <taxon>Bacteria</taxon>
        <taxon>Pseudomonadati</taxon>
        <taxon>Pseudomonadota</taxon>
        <taxon>Gammaproteobacteria</taxon>
        <taxon>Methylococcales</taxon>
        <taxon>Methylococcaceae</taxon>
        <taxon>Methylomonas</taxon>
    </lineage>
</organism>
<dbReference type="Proteomes" id="UP000030512">
    <property type="component" value="Chromosome"/>
</dbReference>
<proteinExistence type="predicted"/>
<evidence type="ECO:0000313" key="2">
    <source>
        <dbReference type="Proteomes" id="UP000030512"/>
    </source>
</evidence>
<dbReference type="Pfam" id="PF02089">
    <property type="entry name" value="Palm_thioest"/>
    <property type="match status" value="1"/>
</dbReference>
<reference evidence="1 2" key="1">
    <citation type="journal article" date="2015" name="Environ. Microbiol.">
        <title>Methane oxidation coupled to nitrate reduction under hypoxia by the Gammaproteobacterium Methylomonas denitrificans, sp. nov. type strain FJG1.</title>
        <authorList>
            <person name="Kits K.D."/>
            <person name="Klotz M.G."/>
            <person name="Stein L.Y."/>
        </authorList>
    </citation>
    <scope>NUCLEOTIDE SEQUENCE [LARGE SCALE GENOMIC DNA]</scope>
    <source>
        <strain evidence="1 2">FJG1</strain>
    </source>
</reference>
<dbReference type="SUPFAM" id="SSF53474">
    <property type="entry name" value="alpha/beta-Hydrolases"/>
    <property type="match status" value="1"/>
</dbReference>
<dbReference type="RefSeq" id="WP_062329216.1">
    <property type="nucleotide sequence ID" value="NZ_CP014476.1"/>
</dbReference>
<dbReference type="EMBL" id="CP014476">
    <property type="protein sequence ID" value="AMK78062.1"/>
    <property type="molecule type" value="Genomic_DNA"/>
</dbReference>
<dbReference type="STRING" id="1538553.JT25_016510"/>
<sequence>MNANIAAELSCRTLYPIVLLHGVGYRDDLLMLNSWGRIPKALEAAGARVFQGGLDAWNSHENSALALKPNIEQILSQTGAAKVNIVAHSKGGLEARYLISKLDMADKVASLTTVCTPHHGSAVADLVAGDIPDTQNLLSINFFKRLAQRLGFGAMDILARITGDKSPQAGMAIKQLTRSYLAEFNRQVSDMPGVYYQSYGTLMRRPIDDPVFAATQVLLKRMEGDNDGMVSTLSCQWGRFRGLIGDSNPDRGLSHGDLVDYRGVLLTHFDIPAVYRDIVKDLKQQGF</sequence>
<dbReference type="OrthoDB" id="2004167at2"/>
<dbReference type="InterPro" id="IPR029058">
    <property type="entry name" value="AB_hydrolase_fold"/>
</dbReference>
<protein>
    <recommendedName>
        <fullName evidence="3">Lipase</fullName>
    </recommendedName>
</protein>
<name>A0A126T7L4_9GAMM</name>
<dbReference type="Gene3D" id="3.40.50.1820">
    <property type="entry name" value="alpha/beta hydrolase"/>
    <property type="match status" value="1"/>
</dbReference>
<dbReference type="AlphaFoldDB" id="A0A126T7L4"/>
<accession>A0A126T7L4</accession>